<keyword evidence="1" id="KW-0812">Transmembrane</keyword>
<feature type="transmembrane region" description="Helical" evidence="1">
    <location>
        <begin position="18"/>
        <end position="41"/>
    </location>
</feature>
<reference evidence="2 3" key="1">
    <citation type="submission" date="2016-10" db="EMBL/GenBank/DDBJ databases">
        <authorList>
            <person name="de Groot N.N."/>
        </authorList>
    </citation>
    <scope>NUCLEOTIDE SEQUENCE [LARGE SCALE GENOMIC DNA]</scope>
    <source>
        <strain evidence="2 3">DSM 45434</strain>
    </source>
</reference>
<dbReference type="AlphaFoldDB" id="A0A1H1RWZ9"/>
<accession>A0A1H1RWZ9</accession>
<gene>
    <name evidence="2" type="ORF">SAMN04488539_1590</name>
</gene>
<evidence type="ECO:0008006" key="4">
    <source>
        <dbReference type="Google" id="ProtNLM"/>
    </source>
</evidence>
<organism evidence="2 3">
    <name type="scientific">Corynebacterium timonense</name>
    <dbReference type="NCBI Taxonomy" id="441500"/>
    <lineage>
        <taxon>Bacteria</taxon>
        <taxon>Bacillati</taxon>
        <taxon>Actinomycetota</taxon>
        <taxon>Actinomycetes</taxon>
        <taxon>Mycobacteriales</taxon>
        <taxon>Corynebacteriaceae</taxon>
        <taxon>Corynebacterium</taxon>
    </lineage>
</organism>
<sequence length="145" mass="16355">MRDGEVVLADTCEPTSGLVFPLLESIVLTGVCWIVIGWMDVNPIDPFFRNLVVVVWLVLLVTRFVRPVVAARRRRFLVTNQRVMARSGRGGVDSIPLDHIHSAQRSRAGLTLWVRGYDRPLFYPAVGRAKKVQKVLNGQLKSGRY</sequence>
<dbReference type="EMBL" id="LT629765">
    <property type="protein sequence ID" value="SDS39509.1"/>
    <property type="molecule type" value="Genomic_DNA"/>
</dbReference>
<dbReference type="eggNOG" id="COG3428">
    <property type="taxonomic scope" value="Bacteria"/>
</dbReference>
<evidence type="ECO:0000256" key="1">
    <source>
        <dbReference type="SAM" id="Phobius"/>
    </source>
</evidence>
<keyword evidence="1" id="KW-1133">Transmembrane helix</keyword>
<proteinExistence type="predicted"/>
<evidence type="ECO:0000313" key="3">
    <source>
        <dbReference type="Proteomes" id="UP000182237"/>
    </source>
</evidence>
<evidence type="ECO:0000313" key="2">
    <source>
        <dbReference type="EMBL" id="SDS39509.1"/>
    </source>
</evidence>
<name>A0A1H1RWZ9_9CORY</name>
<keyword evidence="3" id="KW-1185">Reference proteome</keyword>
<dbReference type="Proteomes" id="UP000182237">
    <property type="component" value="Chromosome I"/>
</dbReference>
<protein>
    <recommendedName>
        <fullName evidence="4">PH domain-containing protein</fullName>
    </recommendedName>
</protein>
<feature type="transmembrane region" description="Helical" evidence="1">
    <location>
        <begin position="47"/>
        <end position="65"/>
    </location>
</feature>
<keyword evidence="1" id="KW-0472">Membrane</keyword>
<dbReference type="STRING" id="1203190.GCA_000312345_01605"/>